<comment type="caution">
    <text evidence="4">The sequence shown here is derived from an EMBL/GenBank/DDBJ whole genome shotgun (WGS) entry which is preliminary data.</text>
</comment>
<protein>
    <recommendedName>
        <fullName evidence="3">F-box domain-containing protein</fullName>
    </recommendedName>
</protein>
<gene>
    <name evidence="4" type="ORF">KP509_24G043700</name>
</gene>
<feature type="domain" description="F-box" evidence="3">
    <location>
        <begin position="151"/>
        <end position="197"/>
    </location>
</feature>
<dbReference type="PANTHER" id="PTHR31672">
    <property type="entry name" value="BNACNNG10540D PROTEIN"/>
    <property type="match status" value="1"/>
</dbReference>
<dbReference type="InterPro" id="IPR001810">
    <property type="entry name" value="F-box_dom"/>
</dbReference>
<dbReference type="EMBL" id="CM035429">
    <property type="protein sequence ID" value="KAH7300070.1"/>
    <property type="molecule type" value="Genomic_DNA"/>
</dbReference>
<evidence type="ECO:0000313" key="4">
    <source>
        <dbReference type="EMBL" id="KAH7300070.1"/>
    </source>
</evidence>
<dbReference type="Gene3D" id="1.20.1280.50">
    <property type="match status" value="1"/>
</dbReference>
<dbReference type="CDD" id="cd22157">
    <property type="entry name" value="F-box_AtFBW1-like"/>
    <property type="match status" value="1"/>
</dbReference>
<evidence type="ECO:0000256" key="2">
    <source>
        <dbReference type="SAM" id="MobiDB-lite"/>
    </source>
</evidence>
<dbReference type="InterPro" id="IPR015915">
    <property type="entry name" value="Kelch-typ_b-propeller"/>
</dbReference>
<dbReference type="FunFam" id="1.20.1280.50:FF:000008">
    <property type="entry name" value="F-box only protein 6"/>
    <property type="match status" value="1"/>
</dbReference>
<sequence>MLHISHSCDREETDWGSECSRWSKKAFRWLSHDANLFIWDRLPFSPSNWWISATAMMITANRSSTTILSDYNNHDHNYVGRSNGPSKTTLAICESRNAPEALIHNNTTAESTSFKSELAMGKETGAEGLDREDIQKGKVAGDEVMLQELDGGIWSCLPEDILEKVLAWLPLTSVLRFRVVCRRWNTLLLSESFLSSHSRSSMRRQPCFLLCTIGQFACSYDPSLGKWLTLLKPTSPGASVITSTRSLFCLGNQVAECRVLCVCNPITRRLRRLPPMHKLRLIHKIAMLEDRRTKSYSIVVAGEDALPMPNPHAFRLITEVFDSRSYSWRGAADPPPSATFGSDPGVWFKGAFYCLTELPYGLVRFSLQEGTWEEVRVSMPPFLSVPSLVTTRNRLMMIARCESTRDYPLQGEKDEAATRVRIWELVHLPVKDIISCSNCKGDEDDDDDQQRSHQRDSLSTCSHPTPETRKLDIALDGSPPTDGSCYEWTEVLEMPRSVSQVFLAPLSSYSPFVCAGVGNCIFMTTHLSPNVLVLDLSMVFATQNSSSSSEAPAAAASPSSGISCWSWLPQDPLFPIQRDSHLFGFAFEPRFDAFP</sequence>
<dbReference type="InterPro" id="IPR050796">
    <property type="entry name" value="SCF_F-box_component"/>
</dbReference>
<reference evidence="4" key="1">
    <citation type="submission" date="2021-08" db="EMBL/GenBank/DDBJ databases">
        <title>WGS assembly of Ceratopteris richardii.</title>
        <authorList>
            <person name="Marchant D.B."/>
            <person name="Chen G."/>
            <person name="Jenkins J."/>
            <person name="Shu S."/>
            <person name="Leebens-Mack J."/>
            <person name="Grimwood J."/>
            <person name="Schmutz J."/>
            <person name="Soltis P."/>
            <person name="Soltis D."/>
            <person name="Chen Z.-H."/>
        </authorList>
    </citation>
    <scope>NUCLEOTIDE SEQUENCE</scope>
    <source>
        <strain evidence="4">Whitten #5841</strain>
        <tissue evidence="4">Leaf</tissue>
    </source>
</reference>
<dbReference type="PANTHER" id="PTHR31672:SF2">
    <property type="entry name" value="F-BOX DOMAIN-CONTAINING PROTEIN"/>
    <property type="match status" value="1"/>
</dbReference>
<organism evidence="4 5">
    <name type="scientific">Ceratopteris richardii</name>
    <name type="common">Triangle waterfern</name>
    <dbReference type="NCBI Taxonomy" id="49495"/>
    <lineage>
        <taxon>Eukaryota</taxon>
        <taxon>Viridiplantae</taxon>
        <taxon>Streptophyta</taxon>
        <taxon>Embryophyta</taxon>
        <taxon>Tracheophyta</taxon>
        <taxon>Polypodiopsida</taxon>
        <taxon>Polypodiidae</taxon>
        <taxon>Polypodiales</taxon>
        <taxon>Pteridineae</taxon>
        <taxon>Pteridaceae</taxon>
        <taxon>Parkerioideae</taxon>
        <taxon>Ceratopteris</taxon>
    </lineage>
</organism>
<keyword evidence="1" id="KW-0677">Repeat</keyword>
<feature type="region of interest" description="Disordered" evidence="2">
    <location>
        <begin position="441"/>
        <end position="478"/>
    </location>
</feature>
<dbReference type="Proteomes" id="UP000825935">
    <property type="component" value="Chromosome 24"/>
</dbReference>
<dbReference type="OMA" id="CDREETD"/>
<keyword evidence="5" id="KW-1185">Reference proteome</keyword>
<accession>A0A8T2RUW7</accession>
<dbReference type="PROSITE" id="PS50181">
    <property type="entry name" value="FBOX"/>
    <property type="match status" value="1"/>
</dbReference>
<dbReference type="InterPro" id="IPR005174">
    <property type="entry name" value="KIB1-4_b-propeller"/>
</dbReference>
<evidence type="ECO:0000256" key="1">
    <source>
        <dbReference type="ARBA" id="ARBA00022737"/>
    </source>
</evidence>
<dbReference type="Pfam" id="PF00646">
    <property type="entry name" value="F-box"/>
    <property type="match status" value="1"/>
</dbReference>
<dbReference type="SMART" id="SM00256">
    <property type="entry name" value="FBOX"/>
    <property type="match status" value="1"/>
</dbReference>
<name>A0A8T2RUW7_CERRI</name>
<evidence type="ECO:0000259" key="3">
    <source>
        <dbReference type="PROSITE" id="PS50181"/>
    </source>
</evidence>
<dbReference type="Gene3D" id="2.120.10.80">
    <property type="entry name" value="Kelch-type beta propeller"/>
    <property type="match status" value="1"/>
</dbReference>
<dbReference type="SUPFAM" id="SSF81383">
    <property type="entry name" value="F-box domain"/>
    <property type="match status" value="1"/>
</dbReference>
<dbReference type="InterPro" id="IPR036047">
    <property type="entry name" value="F-box-like_dom_sf"/>
</dbReference>
<proteinExistence type="predicted"/>
<dbReference type="OrthoDB" id="1893842at2759"/>
<dbReference type="Pfam" id="PF03478">
    <property type="entry name" value="Beta-prop_KIB1-4"/>
    <property type="match status" value="1"/>
</dbReference>
<dbReference type="SUPFAM" id="SSF117281">
    <property type="entry name" value="Kelch motif"/>
    <property type="match status" value="1"/>
</dbReference>
<evidence type="ECO:0000313" key="5">
    <source>
        <dbReference type="Proteomes" id="UP000825935"/>
    </source>
</evidence>
<dbReference type="AlphaFoldDB" id="A0A8T2RUW7"/>